<dbReference type="InterPro" id="IPR036390">
    <property type="entry name" value="WH_DNA-bd_sf"/>
</dbReference>
<name>A0A7Y0L401_9FIRM</name>
<dbReference type="GO" id="GO:0003700">
    <property type="term" value="F:DNA-binding transcription factor activity"/>
    <property type="evidence" value="ECO:0007669"/>
    <property type="project" value="InterPro"/>
</dbReference>
<proteinExistence type="inferred from homology"/>
<dbReference type="SUPFAM" id="SSF46785">
    <property type="entry name" value="Winged helix' DNA-binding domain"/>
    <property type="match status" value="1"/>
</dbReference>
<dbReference type="InterPro" id="IPR005119">
    <property type="entry name" value="LysR_subst-bd"/>
</dbReference>
<evidence type="ECO:0000256" key="1">
    <source>
        <dbReference type="ARBA" id="ARBA00009437"/>
    </source>
</evidence>
<dbReference type="InterPro" id="IPR000847">
    <property type="entry name" value="LysR_HTH_N"/>
</dbReference>
<evidence type="ECO:0000313" key="7">
    <source>
        <dbReference type="Proteomes" id="UP000533476"/>
    </source>
</evidence>
<dbReference type="FunFam" id="1.10.10.10:FF:000001">
    <property type="entry name" value="LysR family transcriptional regulator"/>
    <property type="match status" value="1"/>
</dbReference>
<evidence type="ECO:0000313" key="6">
    <source>
        <dbReference type="EMBL" id="NMP21489.1"/>
    </source>
</evidence>
<protein>
    <submittedName>
        <fullName evidence="6">LysR family transcriptional regulator</fullName>
    </submittedName>
</protein>
<dbReference type="PRINTS" id="PR00039">
    <property type="entry name" value="HTHLYSR"/>
</dbReference>
<dbReference type="Pfam" id="PF03466">
    <property type="entry name" value="LysR_substrate"/>
    <property type="match status" value="1"/>
</dbReference>
<evidence type="ECO:0000256" key="3">
    <source>
        <dbReference type="ARBA" id="ARBA00023125"/>
    </source>
</evidence>
<dbReference type="InterPro" id="IPR036388">
    <property type="entry name" value="WH-like_DNA-bd_sf"/>
</dbReference>
<keyword evidence="2" id="KW-0805">Transcription regulation</keyword>
<evidence type="ECO:0000256" key="2">
    <source>
        <dbReference type="ARBA" id="ARBA00023015"/>
    </source>
</evidence>
<dbReference type="EMBL" id="JABBVZ010000008">
    <property type="protein sequence ID" value="NMP21489.1"/>
    <property type="molecule type" value="Genomic_DNA"/>
</dbReference>
<organism evidence="6 7">
    <name type="scientific">Sulfobacillus harzensis</name>
    <dbReference type="NCBI Taxonomy" id="2729629"/>
    <lineage>
        <taxon>Bacteria</taxon>
        <taxon>Bacillati</taxon>
        <taxon>Bacillota</taxon>
        <taxon>Clostridia</taxon>
        <taxon>Eubacteriales</taxon>
        <taxon>Clostridiales Family XVII. Incertae Sedis</taxon>
        <taxon>Sulfobacillus</taxon>
    </lineage>
</organism>
<accession>A0A7Y0L401</accession>
<dbReference type="AlphaFoldDB" id="A0A7Y0L401"/>
<dbReference type="Proteomes" id="UP000533476">
    <property type="component" value="Unassembled WGS sequence"/>
</dbReference>
<sequence length="300" mass="33561">MNISSPLERYRIFVVVAETGSLTRAAERLYLSQPAISQAMKKLEDEVGSPLLLRGSRGVRVTPEGAVLLDHLQQAFQLIDTGERHVAAMQRLNRGEVRIGASDNLCRHYLLPVLSDFHRNHPEVRLHVTNRTSLETVELLHAGQIEFGVVNLPIMDPRLVVHSGPALHDCFVVGERYRHLARAMMPLSELAKQPVMVLDKGSVTRSRIETFLEENGVSLRPEIELGSIDLLAAFAHAGFGVAAVVREFVEKELIEQQLFQLHLEPEMPIHHVGLVRLPDVPLSRAAEALFNNLQDVRFPT</sequence>
<comment type="similarity">
    <text evidence="1">Belongs to the LysR transcriptional regulatory family.</text>
</comment>
<dbReference type="PANTHER" id="PTHR30126:SF64">
    <property type="entry name" value="HTH-TYPE TRANSCRIPTIONAL REGULATOR CITR"/>
    <property type="match status" value="1"/>
</dbReference>
<evidence type="ECO:0000256" key="4">
    <source>
        <dbReference type="ARBA" id="ARBA00023163"/>
    </source>
</evidence>
<dbReference type="PROSITE" id="PS50931">
    <property type="entry name" value="HTH_LYSR"/>
    <property type="match status" value="1"/>
</dbReference>
<dbReference type="Pfam" id="PF00126">
    <property type="entry name" value="HTH_1"/>
    <property type="match status" value="1"/>
</dbReference>
<reference evidence="6 7" key="1">
    <citation type="submission" date="2020-04" db="EMBL/GenBank/DDBJ databases">
        <authorList>
            <person name="Zhang R."/>
            <person name="Schippers A."/>
        </authorList>
    </citation>
    <scope>NUCLEOTIDE SEQUENCE [LARGE SCALE GENOMIC DNA]</scope>
    <source>
        <strain evidence="6 7">DSM 109850</strain>
    </source>
</reference>
<dbReference type="PANTHER" id="PTHR30126">
    <property type="entry name" value="HTH-TYPE TRANSCRIPTIONAL REGULATOR"/>
    <property type="match status" value="1"/>
</dbReference>
<evidence type="ECO:0000259" key="5">
    <source>
        <dbReference type="PROSITE" id="PS50931"/>
    </source>
</evidence>
<dbReference type="RefSeq" id="WP_169096889.1">
    <property type="nucleotide sequence ID" value="NZ_JABBVZ010000008.1"/>
</dbReference>
<gene>
    <name evidence="6" type="ORF">HIJ39_03835</name>
</gene>
<dbReference type="Gene3D" id="1.10.10.10">
    <property type="entry name" value="Winged helix-like DNA-binding domain superfamily/Winged helix DNA-binding domain"/>
    <property type="match status" value="1"/>
</dbReference>
<dbReference type="Gene3D" id="3.40.190.290">
    <property type="match status" value="1"/>
</dbReference>
<dbReference type="CDD" id="cd05466">
    <property type="entry name" value="PBP2_LTTR_substrate"/>
    <property type="match status" value="1"/>
</dbReference>
<comment type="caution">
    <text evidence="6">The sequence shown here is derived from an EMBL/GenBank/DDBJ whole genome shotgun (WGS) entry which is preliminary data.</text>
</comment>
<dbReference type="GO" id="GO:0000976">
    <property type="term" value="F:transcription cis-regulatory region binding"/>
    <property type="evidence" value="ECO:0007669"/>
    <property type="project" value="TreeGrafter"/>
</dbReference>
<dbReference type="SUPFAM" id="SSF53850">
    <property type="entry name" value="Periplasmic binding protein-like II"/>
    <property type="match status" value="1"/>
</dbReference>
<keyword evidence="3" id="KW-0238">DNA-binding</keyword>
<feature type="domain" description="HTH lysR-type" evidence="5">
    <location>
        <begin position="11"/>
        <end position="62"/>
    </location>
</feature>
<keyword evidence="7" id="KW-1185">Reference proteome</keyword>
<keyword evidence="4" id="KW-0804">Transcription</keyword>